<accession>A0A7R8UAN8</accession>
<protein>
    <submittedName>
        <fullName evidence="1">Uncharacterized protein</fullName>
    </submittedName>
</protein>
<reference evidence="1 2" key="1">
    <citation type="submission" date="2020-11" db="EMBL/GenBank/DDBJ databases">
        <authorList>
            <person name="Wallbank WR R."/>
            <person name="Pardo Diaz C."/>
            <person name="Kozak K."/>
            <person name="Martin S."/>
            <person name="Jiggins C."/>
            <person name="Moest M."/>
            <person name="Warren A I."/>
            <person name="Generalovic N T."/>
            <person name="Byers J.R.P. K."/>
            <person name="Montejo-Kovacevich G."/>
            <person name="Yen C E."/>
        </authorList>
    </citation>
    <scope>NUCLEOTIDE SEQUENCE [LARGE SCALE GENOMIC DNA]</scope>
</reference>
<dbReference type="AlphaFoldDB" id="A0A7R8UAN8"/>
<dbReference type="EMBL" id="LR899009">
    <property type="protein sequence ID" value="CAD7077241.1"/>
    <property type="molecule type" value="Genomic_DNA"/>
</dbReference>
<evidence type="ECO:0000313" key="2">
    <source>
        <dbReference type="Proteomes" id="UP000594454"/>
    </source>
</evidence>
<gene>
    <name evidence="1" type="ORF">HERILL_LOCUS606</name>
</gene>
<dbReference type="Proteomes" id="UP000594454">
    <property type="component" value="Chromosome 1"/>
</dbReference>
<dbReference type="InParanoid" id="A0A7R8UAN8"/>
<organism evidence="1 2">
    <name type="scientific">Hermetia illucens</name>
    <name type="common">Black soldier fly</name>
    <dbReference type="NCBI Taxonomy" id="343691"/>
    <lineage>
        <taxon>Eukaryota</taxon>
        <taxon>Metazoa</taxon>
        <taxon>Ecdysozoa</taxon>
        <taxon>Arthropoda</taxon>
        <taxon>Hexapoda</taxon>
        <taxon>Insecta</taxon>
        <taxon>Pterygota</taxon>
        <taxon>Neoptera</taxon>
        <taxon>Endopterygota</taxon>
        <taxon>Diptera</taxon>
        <taxon>Brachycera</taxon>
        <taxon>Stratiomyomorpha</taxon>
        <taxon>Stratiomyidae</taxon>
        <taxon>Hermetiinae</taxon>
        <taxon>Hermetia</taxon>
    </lineage>
</organism>
<keyword evidence="2" id="KW-1185">Reference proteome</keyword>
<sequence>MESFLSSSSEVQVLKKEGLFRLVGKVFSVIVGNRATNRIMVLIAKQNLGMNHLNCNFIGRKEGAEPFRSEKPITVDLGQG</sequence>
<proteinExistence type="predicted"/>
<evidence type="ECO:0000313" key="1">
    <source>
        <dbReference type="EMBL" id="CAD7077241.1"/>
    </source>
</evidence>
<name>A0A7R8UAN8_HERIL</name>